<comment type="caution">
    <text evidence="5">The sequence shown here is derived from an EMBL/GenBank/DDBJ whole genome shotgun (WGS) entry which is preliminary data.</text>
</comment>
<dbReference type="PANTHER" id="PTHR30061:SF50">
    <property type="entry name" value="MALTOSE_MALTODEXTRIN-BINDING PERIPLASMIC PROTEIN"/>
    <property type="match status" value="1"/>
</dbReference>
<dbReference type="Gene3D" id="3.40.190.10">
    <property type="entry name" value="Periplasmic binding protein-like II"/>
    <property type="match status" value="1"/>
</dbReference>
<gene>
    <name evidence="5" type="ORF">FHR82_001591</name>
</gene>
<evidence type="ECO:0000256" key="2">
    <source>
        <dbReference type="ARBA" id="ARBA00022448"/>
    </source>
</evidence>
<dbReference type="PROSITE" id="PS51318">
    <property type="entry name" value="TAT"/>
    <property type="match status" value="1"/>
</dbReference>
<dbReference type="GO" id="GO:0042956">
    <property type="term" value="P:maltodextrin transmembrane transport"/>
    <property type="evidence" value="ECO:0007669"/>
    <property type="project" value="TreeGrafter"/>
</dbReference>
<dbReference type="Pfam" id="PF13416">
    <property type="entry name" value="SBP_bac_8"/>
    <property type="match status" value="1"/>
</dbReference>
<evidence type="ECO:0000313" key="5">
    <source>
        <dbReference type="EMBL" id="MBB4905374.1"/>
    </source>
</evidence>
<keyword evidence="5" id="KW-0762">Sugar transport</keyword>
<proteinExistence type="inferred from homology"/>
<keyword evidence="6" id="KW-1185">Reference proteome</keyword>
<dbReference type="GO" id="GO:1901982">
    <property type="term" value="F:maltose binding"/>
    <property type="evidence" value="ECO:0007669"/>
    <property type="project" value="TreeGrafter"/>
</dbReference>
<protein>
    <submittedName>
        <fullName evidence="5">Multiple sugar transport system substrate-binding protein</fullName>
    </submittedName>
</protein>
<dbReference type="PROSITE" id="PS51257">
    <property type="entry name" value="PROKAR_LIPOPROTEIN"/>
    <property type="match status" value="1"/>
</dbReference>
<keyword evidence="2" id="KW-0813">Transport</keyword>
<accession>A0A7W7Q247</accession>
<feature type="signal peptide" evidence="4">
    <location>
        <begin position="1"/>
        <end position="21"/>
    </location>
</feature>
<dbReference type="PANTHER" id="PTHR30061">
    <property type="entry name" value="MALTOSE-BINDING PERIPLASMIC PROTEIN"/>
    <property type="match status" value="1"/>
</dbReference>
<dbReference type="EMBL" id="JACHJQ010000002">
    <property type="protein sequence ID" value="MBB4905374.1"/>
    <property type="molecule type" value="Genomic_DNA"/>
</dbReference>
<dbReference type="InterPro" id="IPR006311">
    <property type="entry name" value="TAT_signal"/>
</dbReference>
<name>A0A7W7Q247_9PSEU</name>
<keyword evidence="3 4" id="KW-0732">Signal</keyword>
<feature type="chain" id="PRO_5038961931" evidence="4">
    <location>
        <begin position="22"/>
        <end position="431"/>
    </location>
</feature>
<organism evidence="5 6">
    <name type="scientific">Actinophytocola algeriensis</name>
    <dbReference type="NCBI Taxonomy" id="1768010"/>
    <lineage>
        <taxon>Bacteria</taxon>
        <taxon>Bacillati</taxon>
        <taxon>Actinomycetota</taxon>
        <taxon>Actinomycetes</taxon>
        <taxon>Pseudonocardiales</taxon>
        <taxon>Pseudonocardiaceae</taxon>
    </lineage>
</organism>
<dbReference type="SUPFAM" id="SSF53850">
    <property type="entry name" value="Periplasmic binding protein-like II"/>
    <property type="match status" value="1"/>
</dbReference>
<reference evidence="5 6" key="1">
    <citation type="submission" date="2020-08" db="EMBL/GenBank/DDBJ databases">
        <title>Genomic Encyclopedia of Type Strains, Phase III (KMG-III): the genomes of soil and plant-associated and newly described type strains.</title>
        <authorList>
            <person name="Whitman W."/>
        </authorList>
    </citation>
    <scope>NUCLEOTIDE SEQUENCE [LARGE SCALE GENOMIC DNA]</scope>
    <source>
        <strain evidence="5 6">CECT 8960</strain>
    </source>
</reference>
<dbReference type="GO" id="GO:0015768">
    <property type="term" value="P:maltose transport"/>
    <property type="evidence" value="ECO:0007669"/>
    <property type="project" value="TreeGrafter"/>
</dbReference>
<dbReference type="RefSeq" id="WP_184809622.1">
    <property type="nucleotide sequence ID" value="NZ_JACHJQ010000002.1"/>
</dbReference>
<dbReference type="GO" id="GO:0055052">
    <property type="term" value="C:ATP-binding cassette (ABC) transporter complex, substrate-binding subunit-containing"/>
    <property type="evidence" value="ECO:0007669"/>
    <property type="project" value="TreeGrafter"/>
</dbReference>
<dbReference type="InterPro" id="IPR006059">
    <property type="entry name" value="SBP"/>
</dbReference>
<sequence>MTTAYSRRRMLQFLGAAGLGAAGLAACAPAPKETEPLAADDPKANEKTFSFASWTLNEEAGKPVVQGLLDTITTKDGLTVNPVSYPYNEYLNQLTLQVRGDKLVGAAQLDIAWLGALAALGKLRDLGDAAKDGGYTSTALESGQYEGKQLGLPWTTGAIGLVTNKELLSRAGITEFPETIEDFEAALVELKGLGGGVVPYAASTKVAQLKDILFWMKTFGCTLLDGDRVTIGDDASVEAVTWYKKLYDQKLIAPDVDRFDARALFGQGRAAIYDDAIVGKGAVIKDSPDKQLADKLDPVARPVLKSGDDPQAQLWGHVIVVVEGEAANTATSFARWLTSDQAATDEFFAKLALPPTTEKGLASDAVANDPFTKAFSERITKTASQNPFWRFPEYAQMETVIAEQVQAVLIGSSSPADAMTTAGEQVQALVK</sequence>
<evidence type="ECO:0000256" key="4">
    <source>
        <dbReference type="SAM" id="SignalP"/>
    </source>
</evidence>
<evidence type="ECO:0000313" key="6">
    <source>
        <dbReference type="Proteomes" id="UP000520767"/>
    </source>
</evidence>
<comment type="similarity">
    <text evidence="1">Belongs to the bacterial solute-binding protein 1 family.</text>
</comment>
<dbReference type="AlphaFoldDB" id="A0A7W7Q247"/>
<evidence type="ECO:0000256" key="1">
    <source>
        <dbReference type="ARBA" id="ARBA00008520"/>
    </source>
</evidence>
<dbReference type="Proteomes" id="UP000520767">
    <property type="component" value="Unassembled WGS sequence"/>
</dbReference>
<evidence type="ECO:0000256" key="3">
    <source>
        <dbReference type="ARBA" id="ARBA00022729"/>
    </source>
</evidence>